<dbReference type="PANTHER" id="PTHR47338:SF29">
    <property type="entry name" value="ZN(2)-C6 FUNGAL-TYPE DOMAIN-CONTAINING PROTEIN"/>
    <property type="match status" value="1"/>
</dbReference>
<keyword evidence="9" id="KW-1185">Reference proteome</keyword>
<dbReference type="PANTHER" id="PTHR47338">
    <property type="entry name" value="ZN(II)2CYS6 TRANSCRIPTION FACTOR (EUROFUNG)-RELATED"/>
    <property type="match status" value="1"/>
</dbReference>
<dbReference type="Pfam" id="PF00172">
    <property type="entry name" value="Zn_clus"/>
    <property type="match status" value="1"/>
</dbReference>
<evidence type="ECO:0000259" key="7">
    <source>
        <dbReference type="PROSITE" id="PS50048"/>
    </source>
</evidence>
<feature type="domain" description="Zn(2)-C6 fungal-type" evidence="7">
    <location>
        <begin position="36"/>
        <end position="66"/>
    </location>
</feature>
<gene>
    <name evidence="8" type="ORF">I316_07658</name>
</gene>
<sequence>MSPTSDYINGEKKSSTNGYHHARTRAPGQPLRRGDACLMCRAKKLKCSAQKPVCDQCAKRKDRCVYDGVRPASRVEKLQRKLAEMEDEELREAFEARRRESLDRLAYLVPPSHSTMPLTVSIGQDNGIPSIPDQWNYELSKMGPSTSDSGDSIPAMNGHNYAASPPLTGSSGPLTEIPDAPAAGWPWGLPQHNGFTLGPSERRALFTQNGDSTNPSQRTYIPWPFIGASSETSSFYNISEDRKPVIHDDRHHHLSVAGLSETILSQFRRSKLDNGTEEDCERTSAAHPSSDITGHLPSTVKGVVDSVMEQKRILDERTPKDGQISDLAREYLLNLFFYPVPPRPRCGSEVLTETRFRAKLTLPENEQPHPCLLFSMYATATAHSYVPAIRKLGEALYTIAKYQLDEAVRHGDRLIDAINASKNLSEWLYTKGRRLEGYQMSCQAISLCMACRLHQIPSSSLASGVHLRLPNTSGGPCLLPPARDQGELCERIHAFWSAWRNDRGGHIIDSWPSAIRDDQIITPLPRPAEDYHTSLVYVEPDVNLRDLYDLPHRKDVKPFKTLDQYKLVACHLVHRAMGLSSTPPENASTSYRSLSQSSVIPTVSSRKRHLVAYHEIVTTSIWLEENLPQKWKVNRTQKPMWTAPDVPVVALLLKIARLHLHSVHVPDDCEVALKLAFECAALIEVWLDNLGENIEIQEQSLQTISLSNEALLIAIHDFTSRSQDRGSPFSSLADGHVAKGDVMPTGSSHEFEQNETATPLTGIDVGPETPQTFRNLNGISGPYCLSPVLSVVKYLVQGQRIFAASSGEHNANRCATKVGELVNRLKSVASNGSIS</sequence>
<dbReference type="PROSITE" id="PS50048">
    <property type="entry name" value="ZN2_CY6_FUNGAL_2"/>
    <property type="match status" value="1"/>
</dbReference>
<reference evidence="9" key="2">
    <citation type="submission" date="2013-12" db="EMBL/GenBank/DDBJ databases">
        <title>Evolution of pathogenesis and genome organization in the Tremellales.</title>
        <authorList>
            <person name="Cuomo C."/>
            <person name="Litvintseva A."/>
            <person name="Heitman J."/>
            <person name="Chen Y."/>
            <person name="Sun S."/>
            <person name="Springer D."/>
            <person name="Dromer F."/>
            <person name="Young S."/>
            <person name="Zeng Q."/>
            <person name="Chapman S."/>
            <person name="Gujja S."/>
            <person name="Saif S."/>
            <person name="Birren B."/>
        </authorList>
    </citation>
    <scope>NUCLEOTIDE SEQUENCE [LARGE SCALE GENOMIC DNA]</scope>
    <source>
        <strain evidence="9">BCC8398</strain>
    </source>
</reference>
<reference evidence="8 9" key="1">
    <citation type="submission" date="2013-07" db="EMBL/GenBank/DDBJ databases">
        <title>The Genome Sequence of Cryptococcus heveanensis BCC8398.</title>
        <authorList>
            <consortium name="The Broad Institute Genome Sequencing Platform"/>
            <person name="Cuomo C."/>
            <person name="Litvintseva A."/>
            <person name="Chen Y."/>
            <person name="Heitman J."/>
            <person name="Sun S."/>
            <person name="Springer D."/>
            <person name="Dromer F."/>
            <person name="Young S.K."/>
            <person name="Zeng Q."/>
            <person name="Gargeya S."/>
            <person name="Fitzgerald M."/>
            <person name="Abouelleil A."/>
            <person name="Alvarado L."/>
            <person name="Berlin A.M."/>
            <person name="Chapman S.B."/>
            <person name="Dewar J."/>
            <person name="Goldberg J."/>
            <person name="Griggs A."/>
            <person name="Gujja S."/>
            <person name="Hansen M."/>
            <person name="Howarth C."/>
            <person name="Imamovic A."/>
            <person name="Larimer J."/>
            <person name="McCowan C."/>
            <person name="Murphy C."/>
            <person name="Pearson M."/>
            <person name="Priest M."/>
            <person name="Roberts A."/>
            <person name="Saif S."/>
            <person name="Shea T."/>
            <person name="Sykes S."/>
            <person name="Wortman J."/>
            <person name="Nusbaum C."/>
            <person name="Birren B."/>
        </authorList>
    </citation>
    <scope>NUCLEOTIDE SEQUENCE [LARGE SCALE GENOMIC DNA]</scope>
    <source>
        <strain evidence="8 9">BCC8398</strain>
    </source>
</reference>
<keyword evidence="4" id="KW-0804">Transcription</keyword>
<name>A0A1B9GHZ2_9TREE</name>
<dbReference type="SMART" id="SM00066">
    <property type="entry name" value="GAL4"/>
    <property type="match status" value="1"/>
</dbReference>
<dbReference type="InterPro" id="IPR036864">
    <property type="entry name" value="Zn2-C6_fun-type_DNA-bd_sf"/>
</dbReference>
<evidence type="ECO:0000256" key="4">
    <source>
        <dbReference type="ARBA" id="ARBA00023163"/>
    </source>
</evidence>
<feature type="region of interest" description="Disordered" evidence="6">
    <location>
        <begin position="1"/>
        <end position="32"/>
    </location>
</feature>
<evidence type="ECO:0000313" key="8">
    <source>
        <dbReference type="EMBL" id="OCF30694.1"/>
    </source>
</evidence>
<dbReference type="OrthoDB" id="2309723at2759"/>
<evidence type="ECO:0000256" key="6">
    <source>
        <dbReference type="SAM" id="MobiDB-lite"/>
    </source>
</evidence>
<dbReference type="InterPro" id="IPR050815">
    <property type="entry name" value="TF_fung"/>
</dbReference>
<feature type="region of interest" description="Disordered" evidence="6">
    <location>
        <begin position="142"/>
        <end position="172"/>
    </location>
</feature>
<dbReference type="STRING" id="1296120.A0A1B9GHZ2"/>
<evidence type="ECO:0000256" key="2">
    <source>
        <dbReference type="ARBA" id="ARBA00022723"/>
    </source>
</evidence>
<keyword evidence="3" id="KW-0805">Transcription regulation</keyword>
<protein>
    <recommendedName>
        <fullName evidence="7">Zn(2)-C6 fungal-type domain-containing protein</fullName>
    </recommendedName>
</protein>
<organism evidence="8 9">
    <name type="scientific">Kwoniella heveanensis BCC8398</name>
    <dbReference type="NCBI Taxonomy" id="1296120"/>
    <lineage>
        <taxon>Eukaryota</taxon>
        <taxon>Fungi</taxon>
        <taxon>Dikarya</taxon>
        <taxon>Basidiomycota</taxon>
        <taxon>Agaricomycotina</taxon>
        <taxon>Tremellomycetes</taxon>
        <taxon>Tremellales</taxon>
        <taxon>Cryptococcaceae</taxon>
        <taxon>Kwoniella</taxon>
    </lineage>
</organism>
<dbReference type="Proteomes" id="UP000092666">
    <property type="component" value="Unassembled WGS sequence"/>
</dbReference>
<evidence type="ECO:0000256" key="5">
    <source>
        <dbReference type="ARBA" id="ARBA00023242"/>
    </source>
</evidence>
<dbReference type="CDD" id="cd12148">
    <property type="entry name" value="fungal_TF_MHR"/>
    <property type="match status" value="1"/>
</dbReference>
<evidence type="ECO:0000313" key="9">
    <source>
        <dbReference type="Proteomes" id="UP000092666"/>
    </source>
</evidence>
<comment type="subcellular location">
    <subcellularLocation>
        <location evidence="1">Nucleus</location>
    </subcellularLocation>
</comment>
<dbReference type="CDD" id="cd00067">
    <property type="entry name" value="GAL4"/>
    <property type="match status" value="1"/>
</dbReference>
<dbReference type="Gene3D" id="4.10.240.10">
    <property type="entry name" value="Zn(2)-C6 fungal-type DNA-binding domain"/>
    <property type="match status" value="1"/>
</dbReference>
<accession>A0A1B9GHZ2</accession>
<dbReference type="PROSITE" id="PS00463">
    <property type="entry name" value="ZN2_CY6_FUNGAL_1"/>
    <property type="match status" value="1"/>
</dbReference>
<keyword evidence="5" id="KW-0539">Nucleus</keyword>
<evidence type="ECO:0000256" key="3">
    <source>
        <dbReference type="ARBA" id="ARBA00023015"/>
    </source>
</evidence>
<keyword evidence="2" id="KW-0479">Metal-binding</keyword>
<feature type="region of interest" description="Disordered" evidence="6">
    <location>
        <begin position="273"/>
        <end position="296"/>
    </location>
</feature>
<dbReference type="GO" id="GO:0005634">
    <property type="term" value="C:nucleus"/>
    <property type="evidence" value="ECO:0007669"/>
    <property type="project" value="UniProtKB-SubCell"/>
</dbReference>
<evidence type="ECO:0000256" key="1">
    <source>
        <dbReference type="ARBA" id="ARBA00004123"/>
    </source>
</evidence>
<proteinExistence type="predicted"/>
<dbReference type="GO" id="GO:0008270">
    <property type="term" value="F:zinc ion binding"/>
    <property type="evidence" value="ECO:0007669"/>
    <property type="project" value="InterPro"/>
</dbReference>
<dbReference type="SUPFAM" id="SSF57701">
    <property type="entry name" value="Zn2/Cys6 DNA-binding domain"/>
    <property type="match status" value="1"/>
</dbReference>
<dbReference type="EMBL" id="KI669515">
    <property type="protein sequence ID" value="OCF30694.1"/>
    <property type="molecule type" value="Genomic_DNA"/>
</dbReference>
<dbReference type="AlphaFoldDB" id="A0A1B9GHZ2"/>
<dbReference type="InterPro" id="IPR001138">
    <property type="entry name" value="Zn2Cys6_DnaBD"/>
</dbReference>
<dbReference type="GO" id="GO:0000981">
    <property type="term" value="F:DNA-binding transcription factor activity, RNA polymerase II-specific"/>
    <property type="evidence" value="ECO:0007669"/>
    <property type="project" value="InterPro"/>
</dbReference>